<gene>
    <name evidence="10" type="ORF">JMUB590_0516</name>
</gene>
<dbReference type="InterPro" id="IPR011006">
    <property type="entry name" value="CheY-like_superfamily"/>
</dbReference>
<dbReference type="EMBL" id="AP018586">
    <property type="protein sequence ID" value="BBD91626.1"/>
    <property type="molecule type" value="Genomic_DNA"/>
</dbReference>
<dbReference type="SUPFAM" id="SSF52172">
    <property type="entry name" value="CheY-like"/>
    <property type="match status" value="1"/>
</dbReference>
<evidence type="ECO:0000256" key="5">
    <source>
        <dbReference type="ARBA" id="ARBA00023163"/>
    </source>
</evidence>
<evidence type="ECO:0000256" key="6">
    <source>
        <dbReference type="PROSITE-ProRule" id="PRU00169"/>
    </source>
</evidence>
<accession>A0ABM7FUK6</accession>
<feature type="DNA-binding region" description="OmpR/PhoB-type" evidence="7">
    <location>
        <begin position="120"/>
        <end position="219"/>
    </location>
</feature>
<evidence type="ECO:0000256" key="7">
    <source>
        <dbReference type="PROSITE-ProRule" id="PRU01091"/>
    </source>
</evidence>
<dbReference type="SUPFAM" id="SSF46894">
    <property type="entry name" value="C-terminal effector domain of the bipartite response regulators"/>
    <property type="match status" value="1"/>
</dbReference>
<dbReference type="InterPro" id="IPR001789">
    <property type="entry name" value="Sig_transdc_resp-reg_receiver"/>
</dbReference>
<keyword evidence="2" id="KW-0902">Two-component regulatory system</keyword>
<dbReference type="InterPro" id="IPR039420">
    <property type="entry name" value="WalR-like"/>
</dbReference>
<evidence type="ECO:0000256" key="4">
    <source>
        <dbReference type="ARBA" id="ARBA00023125"/>
    </source>
</evidence>
<keyword evidence="5" id="KW-0804">Transcription</keyword>
<keyword evidence="3" id="KW-0805">Transcription regulation</keyword>
<dbReference type="Gene3D" id="1.10.10.10">
    <property type="entry name" value="Winged helix-like DNA-binding domain superfamily/Winged helix DNA-binding domain"/>
    <property type="match status" value="1"/>
</dbReference>
<dbReference type="Proteomes" id="UP000274772">
    <property type="component" value="Chromosome"/>
</dbReference>
<dbReference type="Gene3D" id="6.10.250.690">
    <property type="match status" value="1"/>
</dbReference>
<dbReference type="Pfam" id="PF00072">
    <property type="entry name" value="Response_reg"/>
    <property type="match status" value="1"/>
</dbReference>
<evidence type="ECO:0000313" key="11">
    <source>
        <dbReference type="Proteomes" id="UP000274772"/>
    </source>
</evidence>
<evidence type="ECO:0000313" key="10">
    <source>
        <dbReference type="EMBL" id="BBD91626.1"/>
    </source>
</evidence>
<dbReference type="RefSeq" id="WP_002444194.1">
    <property type="nucleotide sequence ID" value="NZ_AP018585.1"/>
</dbReference>
<evidence type="ECO:0000259" key="8">
    <source>
        <dbReference type="PROSITE" id="PS50110"/>
    </source>
</evidence>
<dbReference type="PANTHER" id="PTHR48111:SF1">
    <property type="entry name" value="TWO-COMPONENT RESPONSE REGULATOR ORR33"/>
    <property type="match status" value="1"/>
</dbReference>
<dbReference type="GeneID" id="58050286"/>
<dbReference type="Pfam" id="PF00486">
    <property type="entry name" value="Trans_reg_C"/>
    <property type="match status" value="1"/>
</dbReference>
<dbReference type="SMART" id="SM00862">
    <property type="entry name" value="Trans_reg_C"/>
    <property type="match status" value="1"/>
</dbReference>
<dbReference type="PROSITE" id="PS51755">
    <property type="entry name" value="OMPR_PHOB"/>
    <property type="match status" value="1"/>
</dbReference>
<feature type="domain" description="OmpR/PhoB-type" evidence="9">
    <location>
        <begin position="120"/>
        <end position="219"/>
    </location>
</feature>
<evidence type="ECO:0000256" key="2">
    <source>
        <dbReference type="ARBA" id="ARBA00023012"/>
    </source>
</evidence>
<reference evidence="10 11" key="1">
    <citation type="submission" date="2018-05" db="EMBL/GenBank/DDBJ databases">
        <title>Complete genome sequencing of three human clinical isolates of Staphylococcus caprae reveals virulence factors similar to those of S. epidermidis and S. capitis.</title>
        <authorList>
            <person name="Watanabe S."/>
            <person name="Cui L."/>
        </authorList>
    </citation>
    <scope>NUCLEOTIDE SEQUENCE [LARGE SCALE GENOMIC DNA]</scope>
    <source>
        <strain evidence="10 11">JMUB590</strain>
    </source>
</reference>
<dbReference type="PANTHER" id="PTHR48111">
    <property type="entry name" value="REGULATOR OF RPOS"/>
    <property type="match status" value="1"/>
</dbReference>
<dbReference type="CDD" id="cd00383">
    <property type="entry name" value="trans_reg_C"/>
    <property type="match status" value="1"/>
</dbReference>
<keyword evidence="4 7" id="KW-0238">DNA-binding</keyword>
<dbReference type="Gene3D" id="3.40.50.2300">
    <property type="match status" value="1"/>
</dbReference>
<dbReference type="InterPro" id="IPR036388">
    <property type="entry name" value="WH-like_DNA-bd_sf"/>
</dbReference>
<feature type="domain" description="Response regulatory" evidence="8">
    <location>
        <begin position="3"/>
        <end position="116"/>
    </location>
</feature>
<protein>
    <submittedName>
        <fullName evidence="10">Response regulator</fullName>
    </submittedName>
</protein>
<dbReference type="SMART" id="SM00448">
    <property type="entry name" value="REC"/>
    <property type="match status" value="1"/>
</dbReference>
<proteinExistence type="predicted"/>
<keyword evidence="1 6" id="KW-0597">Phosphoprotein</keyword>
<feature type="modified residue" description="4-aspartylphosphate" evidence="6">
    <location>
        <position position="53"/>
    </location>
</feature>
<evidence type="ECO:0000256" key="1">
    <source>
        <dbReference type="ARBA" id="ARBA00022553"/>
    </source>
</evidence>
<keyword evidence="11" id="KW-1185">Reference proteome</keyword>
<dbReference type="InterPro" id="IPR001867">
    <property type="entry name" value="OmpR/PhoB-type_DNA-bd"/>
</dbReference>
<dbReference type="PROSITE" id="PS50110">
    <property type="entry name" value="RESPONSE_REGULATORY"/>
    <property type="match status" value="1"/>
</dbReference>
<dbReference type="InterPro" id="IPR016032">
    <property type="entry name" value="Sig_transdc_resp-reg_C-effctor"/>
</dbReference>
<evidence type="ECO:0000256" key="3">
    <source>
        <dbReference type="ARBA" id="ARBA00023015"/>
    </source>
</evidence>
<evidence type="ECO:0000259" key="9">
    <source>
        <dbReference type="PROSITE" id="PS51755"/>
    </source>
</evidence>
<name>A0ABM7FUK6_9STAP</name>
<organism evidence="10 11">
    <name type="scientific">Staphylococcus caprae</name>
    <dbReference type="NCBI Taxonomy" id="29380"/>
    <lineage>
        <taxon>Bacteria</taxon>
        <taxon>Bacillati</taxon>
        <taxon>Bacillota</taxon>
        <taxon>Bacilli</taxon>
        <taxon>Bacillales</taxon>
        <taxon>Staphylococcaceae</taxon>
        <taxon>Staphylococcus</taxon>
    </lineage>
</organism>
<sequence>MSRILIIEDDRDIQELIKLSLSNQGITNIDCASEISKAKEMIEQTHYQVILLDLNLNSEDGYQLIKYVNLNETAIIVVTAKNTSIDVYRGFENGAVDYIKKPFDPMELYYRVALHLNNDKTSYCYKNLKIDFNSTEVKVKDKTINLTSREYDLLLFLVNNRNQVLSKDQIYEKVWGFHTSVDDNTLMVHIRTLRKKIESDANHPQLIKTVRGKGYMYKEVKDE</sequence>